<feature type="domain" description="PPM-type phosphatase" evidence="2">
    <location>
        <begin position="1"/>
        <end position="179"/>
    </location>
</feature>
<evidence type="ECO:0000313" key="3">
    <source>
        <dbReference type="EMBL" id="KVH91485.1"/>
    </source>
</evidence>
<dbReference type="Proteomes" id="UP000243975">
    <property type="component" value="Unassembled WGS sequence"/>
</dbReference>
<evidence type="ECO:0000259" key="2">
    <source>
        <dbReference type="PROSITE" id="PS51746"/>
    </source>
</evidence>
<evidence type="ECO:0000256" key="1">
    <source>
        <dbReference type="SAM" id="MobiDB-lite"/>
    </source>
</evidence>
<reference evidence="3 4" key="1">
    <citation type="journal article" date="2016" name="Sci. Rep.">
        <title>The genome sequence of the outbreeding globe artichoke constructed de novo incorporating a phase-aware low-pass sequencing strategy of F1 progeny.</title>
        <authorList>
            <person name="Scaglione D."/>
            <person name="Reyes-Chin-Wo S."/>
            <person name="Acquadro A."/>
            <person name="Froenicke L."/>
            <person name="Portis E."/>
            <person name="Beitel C."/>
            <person name="Tirone M."/>
            <person name="Mauro R."/>
            <person name="Lo Monaco A."/>
            <person name="Mauromicale G."/>
            <person name="Faccioli P."/>
            <person name="Cattivelli L."/>
            <person name="Rieseberg L."/>
            <person name="Michelmore R."/>
            <person name="Lanteri S."/>
        </authorList>
    </citation>
    <scope>NUCLEOTIDE SEQUENCE [LARGE SCALE GENOMIC DNA]</scope>
    <source>
        <strain evidence="3">2C</strain>
    </source>
</reference>
<dbReference type="GO" id="GO:0004722">
    <property type="term" value="F:protein serine/threonine phosphatase activity"/>
    <property type="evidence" value="ECO:0007669"/>
    <property type="project" value="InterPro"/>
</dbReference>
<dbReference type="Pfam" id="PF00481">
    <property type="entry name" value="PP2C"/>
    <property type="match status" value="1"/>
</dbReference>
<evidence type="ECO:0000313" key="4">
    <source>
        <dbReference type="Proteomes" id="UP000243975"/>
    </source>
</evidence>
<proteinExistence type="predicted"/>
<dbReference type="PANTHER" id="PTHR47992">
    <property type="entry name" value="PROTEIN PHOSPHATASE"/>
    <property type="match status" value="1"/>
</dbReference>
<dbReference type="InterPro" id="IPR036457">
    <property type="entry name" value="PPM-type-like_dom_sf"/>
</dbReference>
<dbReference type="InterPro" id="IPR001932">
    <property type="entry name" value="PPM-type_phosphatase-like_dom"/>
</dbReference>
<dbReference type="SUPFAM" id="SSF81606">
    <property type="entry name" value="PP2C-like"/>
    <property type="match status" value="1"/>
</dbReference>
<gene>
    <name evidence="3" type="ORF">Ccrd_006493</name>
</gene>
<dbReference type="STRING" id="59895.A0A103XIP6"/>
<feature type="compositionally biased region" description="Acidic residues" evidence="1">
    <location>
        <begin position="1"/>
        <end position="19"/>
    </location>
</feature>
<protein>
    <submittedName>
        <fullName evidence="3">Protein phosphatase 2C</fullName>
    </submittedName>
</protein>
<dbReference type="InterPro" id="IPR015655">
    <property type="entry name" value="PP2C"/>
</dbReference>
<comment type="caution">
    <text evidence="3">The sequence shown here is derived from an EMBL/GenBank/DDBJ whole genome shotgun (WGS) entry which is preliminary data.</text>
</comment>
<keyword evidence="4" id="KW-1185">Reference proteome</keyword>
<accession>A0A103XIP6</accession>
<dbReference type="PROSITE" id="PS51746">
    <property type="entry name" value="PPM_2"/>
    <property type="match status" value="1"/>
</dbReference>
<dbReference type="AlphaFoldDB" id="A0A103XIP6"/>
<dbReference type="Gene3D" id="3.60.40.10">
    <property type="entry name" value="PPM-type phosphatase domain"/>
    <property type="match status" value="1"/>
</dbReference>
<feature type="region of interest" description="Disordered" evidence="1">
    <location>
        <begin position="1"/>
        <end position="20"/>
    </location>
</feature>
<dbReference type="Gramene" id="KVH91485">
    <property type="protein sequence ID" value="KVH91485"/>
    <property type="gene ID" value="Ccrd_006493"/>
</dbReference>
<dbReference type="EMBL" id="LEKV01004943">
    <property type="protein sequence ID" value="KVH91485.1"/>
    <property type="molecule type" value="Genomic_DNA"/>
</dbReference>
<organism evidence="3 4">
    <name type="scientific">Cynara cardunculus var. scolymus</name>
    <name type="common">Globe artichoke</name>
    <name type="synonym">Cynara scolymus</name>
    <dbReference type="NCBI Taxonomy" id="59895"/>
    <lineage>
        <taxon>Eukaryota</taxon>
        <taxon>Viridiplantae</taxon>
        <taxon>Streptophyta</taxon>
        <taxon>Embryophyta</taxon>
        <taxon>Tracheophyta</taxon>
        <taxon>Spermatophyta</taxon>
        <taxon>Magnoliopsida</taxon>
        <taxon>eudicotyledons</taxon>
        <taxon>Gunneridae</taxon>
        <taxon>Pentapetalae</taxon>
        <taxon>asterids</taxon>
        <taxon>campanulids</taxon>
        <taxon>Asterales</taxon>
        <taxon>Asteraceae</taxon>
        <taxon>Carduoideae</taxon>
        <taxon>Cardueae</taxon>
        <taxon>Carduinae</taxon>
        <taxon>Cynara</taxon>
    </lineage>
</organism>
<name>A0A103XIP6_CYNCS</name>
<sequence length="218" mass="24815">MEETVEMETEAGCEEEDGDGAMVETLEKEAEAGYEEDDRDGGLLWRRQWGWRSAVEETMGMEVCCEKAVMKTMEMEVRCGEDDGDGGDCYLRQWIIPMPVITFKTRTDEVECLILASDGLWDIMSNDKVGEVAHRILKWQRHSAIDNELLAAQTLVDSLNELAVARNSSDKISMIVADLKSKKKSNNIHDQKEHVDISIKNPNRWKACTKMTRKQDHS</sequence>